<dbReference type="RefSeq" id="WP_048188684.1">
    <property type="nucleotide sequence ID" value="NZ_CP011097.1"/>
</dbReference>
<dbReference type="Proteomes" id="UP000266745">
    <property type="component" value="Chromosome"/>
</dbReference>
<proteinExistence type="predicted"/>
<accession>A0A3G1B260</accession>
<sequence length="120" mass="13583">MSRQHSPLDVCNQILEMDDSIRFVGRIKDKKVVAFARNTSKTPLLDSELGNMAHYWASIKAGVEEMFDGPLGKTNWMITAKEYVKLVTLFLDDGLLIFSLEVEADHDSIIKQIQNLNLSL</sequence>
<evidence type="ECO:0008006" key="3">
    <source>
        <dbReference type="Google" id="ProtNLM"/>
    </source>
</evidence>
<protein>
    <recommendedName>
        <fullName evidence="3">Roadblock/LAMTOR2 domain-containing protein</fullName>
    </recommendedName>
</protein>
<dbReference type="GeneID" id="24875759"/>
<keyword evidence="2" id="KW-1185">Reference proteome</keyword>
<organism evidence="1 2">
    <name type="scientific">Candidatus Nitrosotenuis cloacae</name>
    <dbReference type="NCBI Taxonomy" id="1603555"/>
    <lineage>
        <taxon>Archaea</taxon>
        <taxon>Nitrososphaerota</taxon>
        <taxon>Candidatus Nitrosotenuis</taxon>
    </lineage>
</organism>
<gene>
    <name evidence="1" type="ORF">SU86_005020</name>
</gene>
<dbReference type="AlphaFoldDB" id="A0A3G1B260"/>
<evidence type="ECO:0000313" key="2">
    <source>
        <dbReference type="Proteomes" id="UP000266745"/>
    </source>
</evidence>
<dbReference type="OrthoDB" id="7829at2157"/>
<name>A0A3G1B260_9ARCH</name>
<dbReference type="EMBL" id="CP011097">
    <property type="protein sequence ID" value="AJZ75832.1"/>
    <property type="molecule type" value="Genomic_DNA"/>
</dbReference>
<dbReference type="KEGG" id="tah:SU86_005020"/>
<reference evidence="1 2" key="1">
    <citation type="journal article" date="2016" name="Sci. Rep.">
        <title>A novel ammonia-oxidizing archaeon from wastewater treatment plant: Its enrichment, physiological and genomic characteristics.</title>
        <authorList>
            <person name="Li Y."/>
            <person name="Ding K."/>
            <person name="Wen X."/>
            <person name="Zhang B."/>
            <person name="Shen B."/>
            <person name="Yang Y."/>
        </authorList>
    </citation>
    <scope>NUCLEOTIDE SEQUENCE [LARGE SCALE GENOMIC DNA]</scope>
    <source>
        <strain evidence="1 2">SAT1</strain>
    </source>
</reference>
<evidence type="ECO:0000313" key="1">
    <source>
        <dbReference type="EMBL" id="AJZ75832.1"/>
    </source>
</evidence>